<dbReference type="Gene3D" id="1.10.10.10">
    <property type="entry name" value="Winged helix-like DNA-binding domain superfamily/Winged helix DNA-binding domain"/>
    <property type="match status" value="2"/>
</dbReference>
<dbReference type="InterPro" id="IPR036388">
    <property type="entry name" value="WH-like_DNA-bd_sf"/>
</dbReference>
<evidence type="ECO:0000256" key="4">
    <source>
        <dbReference type="ARBA" id="ARBA00023306"/>
    </source>
</evidence>
<reference evidence="6 7" key="1">
    <citation type="submission" date="2020-08" db="EMBL/GenBank/DDBJ databases">
        <title>Genome sequencing of Purple Non-Sulfur Bacteria from various extreme environments.</title>
        <authorList>
            <person name="Mayer M."/>
        </authorList>
    </citation>
    <scope>NUCLEOTIDE SEQUENCE [LARGE SCALE GENOMIC DNA]</scope>
    <source>
        <strain evidence="6 7">JA135</strain>
    </source>
</reference>
<gene>
    <name evidence="6" type="ORF">GGD88_002797</name>
</gene>
<dbReference type="Proteomes" id="UP000555728">
    <property type="component" value="Unassembled WGS sequence"/>
</dbReference>
<feature type="compositionally biased region" description="Basic and acidic residues" evidence="5">
    <location>
        <begin position="1"/>
        <end position="12"/>
    </location>
</feature>
<organism evidence="6 7">
    <name type="scientific">Roseospira goensis</name>
    <dbReference type="NCBI Taxonomy" id="391922"/>
    <lineage>
        <taxon>Bacteria</taxon>
        <taxon>Pseudomonadati</taxon>
        <taxon>Pseudomonadota</taxon>
        <taxon>Alphaproteobacteria</taxon>
        <taxon>Rhodospirillales</taxon>
        <taxon>Rhodospirillaceae</taxon>
        <taxon>Roseospira</taxon>
    </lineage>
</organism>
<dbReference type="SUPFAM" id="SSF46785">
    <property type="entry name" value="Winged helix' DNA-binding domain"/>
    <property type="match status" value="2"/>
</dbReference>
<accession>A0A7W6WLT5</accession>
<dbReference type="NCBIfam" id="TIGR00281">
    <property type="entry name" value="SMC-Scp complex subunit ScpB"/>
    <property type="match status" value="1"/>
</dbReference>
<evidence type="ECO:0000256" key="5">
    <source>
        <dbReference type="SAM" id="MobiDB-lite"/>
    </source>
</evidence>
<protein>
    <submittedName>
        <fullName evidence="6">Segregation and condensation protein B</fullName>
    </submittedName>
</protein>
<feature type="region of interest" description="Disordered" evidence="5">
    <location>
        <begin position="1"/>
        <end position="20"/>
    </location>
</feature>
<dbReference type="AlphaFoldDB" id="A0A7W6WLT5"/>
<dbReference type="InterPro" id="IPR005234">
    <property type="entry name" value="ScpB_csome_segregation"/>
</dbReference>
<comment type="caution">
    <text evidence="6">The sequence shown here is derived from an EMBL/GenBank/DDBJ whole genome shotgun (WGS) entry which is preliminary data.</text>
</comment>
<proteinExistence type="predicted"/>
<dbReference type="PANTHER" id="PTHR34298:SF2">
    <property type="entry name" value="SEGREGATION AND CONDENSATION PROTEIN B"/>
    <property type="match status" value="1"/>
</dbReference>
<keyword evidence="1" id="KW-0963">Cytoplasm</keyword>
<dbReference type="InterPro" id="IPR036390">
    <property type="entry name" value="WH_DNA-bd_sf"/>
</dbReference>
<feature type="region of interest" description="Disordered" evidence="5">
    <location>
        <begin position="205"/>
        <end position="234"/>
    </location>
</feature>
<name>A0A7W6WLT5_9PROT</name>
<evidence type="ECO:0000313" key="7">
    <source>
        <dbReference type="Proteomes" id="UP000555728"/>
    </source>
</evidence>
<evidence type="ECO:0000313" key="6">
    <source>
        <dbReference type="EMBL" id="MBB4287053.1"/>
    </source>
</evidence>
<sequence>MTNERTDERTDESTDDSAVAADGETFQRLRMVEAVLFAAAEPMTEAALAARLPAGADVPALLAMLAAQYARRGVQLVKRGAGWAFRTAPDLAEVMTLDAVDHRRLSRAAVETLAIVAYHQPVTRAEIEEIRGVTVSKGTLDVLLEAGWIRPRGRRQSPGRPLTWGTTDAFLDHFGLDSLKDLPGIEEMRAAGLLDARPALAAYGARAADPGTLEDRETPEDEDADAGSGGWDGA</sequence>
<dbReference type="GO" id="GO:0051304">
    <property type="term" value="P:chromosome separation"/>
    <property type="evidence" value="ECO:0007669"/>
    <property type="project" value="InterPro"/>
</dbReference>
<dbReference type="PANTHER" id="PTHR34298">
    <property type="entry name" value="SEGREGATION AND CONDENSATION PROTEIN B"/>
    <property type="match status" value="1"/>
</dbReference>
<keyword evidence="2" id="KW-0132">Cell division</keyword>
<keyword evidence="3" id="KW-0159">Chromosome partition</keyword>
<dbReference type="EMBL" id="JACIGI010000026">
    <property type="protein sequence ID" value="MBB4287053.1"/>
    <property type="molecule type" value="Genomic_DNA"/>
</dbReference>
<keyword evidence="7" id="KW-1185">Reference proteome</keyword>
<evidence type="ECO:0000256" key="1">
    <source>
        <dbReference type="ARBA" id="ARBA00022490"/>
    </source>
</evidence>
<dbReference type="GO" id="GO:0051301">
    <property type="term" value="P:cell division"/>
    <property type="evidence" value="ECO:0007669"/>
    <property type="project" value="UniProtKB-KW"/>
</dbReference>
<keyword evidence="4" id="KW-0131">Cell cycle</keyword>
<dbReference type="PIRSF" id="PIRSF019345">
    <property type="entry name" value="ScpB"/>
    <property type="match status" value="1"/>
</dbReference>
<dbReference type="Pfam" id="PF04079">
    <property type="entry name" value="SMC_ScpB"/>
    <property type="match status" value="1"/>
</dbReference>
<evidence type="ECO:0000256" key="3">
    <source>
        <dbReference type="ARBA" id="ARBA00022829"/>
    </source>
</evidence>
<evidence type="ECO:0000256" key="2">
    <source>
        <dbReference type="ARBA" id="ARBA00022618"/>
    </source>
</evidence>